<evidence type="ECO:0000313" key="2">
    <source>
        <dbReference type="Proteomes" id="UP000555448"/>
    </source>
</evidence>
<evidence type="ECO:0000313" key="1">
    <source>
        <dbReference type="EMBL" id="MBB4856914.1"/>
    </source>
</evidence>
<keyword evidence="2" id="KW-1185">Reference proteome</keyword>
<dbReference type="EMBL" id="JACHLR010000001">
    <property type="protein sequence ID" value="MBB4856914.1"/>
    <property type="molecule type" value="Genomic_DNA"/>
</dbReference>
<dbReference type="Proteomes" id="UP000555448">
    <property type="component" value="Unassembled WGS sequence"/>
</dbReference>
<proteinExistence type="predicted"/>
<sequence length="71" mass="7873">MTDKTEQDLRHSLGNARAETEALKSMLGKAAERLEEIVEADCSDDEQAKALATAQRLRKVIERTENKDTAA</sequence>
<reference evidence="1 2" key="1">
    <citation type="submission" date="2020-08" db="EMBL/GenBank/DDBJ databases">
        <title>Functional genomics of gut bacteria from endangered species of beetles.</title>
        <authorList>
            <person name="Carlos-Shanley C."/>
        </authorList>
    </citation>
    <scope>NUCLEOTIDE SEQUENCE [LARGE SCALE GENOMIC DNA]</scope>
    <source>
        <strain evidence="1 2">S00245</strain>
    </source>
</reference>
<dbReference type="AlphaFoldDB" id="A0A7W7K724"/>
<name>A0A7W7K724_9SPHN</name>
<organism evidence="1 2">
    <name type="scientific">Novosphingobium chloroacetimidivorans</name>
    <dbReference type="NCBI Taxonomy" id="1428314"/>
    <lineage>
        <taxon>Bacteria</taxon>
        <taxon>Pseudomonadati</taxon>
        <taxon>Pseudomonadota</taxon>
        <taxon>Alphaproteobacteria</taxon>
        <taxon>Sphingomonadales</taxon>
        <taxon>Sphingomonadaceae</taxon>
        <taxon>Novosphingobium</taxon>
    </lineage>
</organism>
<comment type="caution">
    <text evidence="1">The sequence shown here is derived from an EMBL/GenBank/DDBJ whole genome shotgun (WGS) entry which is preliminary data.</text>
</comment>
<gene>
    <name evidence="1" type="ORF">HNO88_000211</name>
</gene>
<dbReference type="RefSeq" id="WP_184241884.1">
    <property type="nucleotide sequence ID" value="NZ_JACHLR010000001.1"/>
</dbReference>
<accession>A0A7W7K724</accession>
<protein>
    <submittedName>
        <fullName evidence="1">Uncharacterized protein</fullName>
    </submittedName>
</protein>